<evidence type="ECO:0000256" key="5">
    <source>
        <dbReference type="SAM" id="Phobius"/>
    </source>
</evidence>
<accession>A0A0M3HUV0</accession>
<feature type="transmembrane region" description="Helical" evidence="5">
    <location>
        <begin position="258"/>
        <end position="281"/>
    </location>
</feature>
<evidence type="ECO:0000259" key="6">
    <source>
        <dbReference type="PROSITE" id="PS50262"/>
    </source>
</evidence>
<feature type="transmembrane region" description="Helical" evidence="5">
    <location>
        <begin position="138"/>
        <end position="158"/>
    </location>
</feature>
<evidence type="ECO:0000256" key="3">
    <source>
        <dbReference type="ARBA" id="ARBA00022989"/>
    </source>
</evidence>
<dbReference type="PANTHER" id="PTHR24224:SF1">
    <property type="entry name" value="G-PROTEIN COUPLED RECEPTORS FAMILY 1 PROFILE DOMAIN-CONTAINING PROTEIN"/>
    <property type="match status" value="1"/>
</dbReference>
<dbReference type="GO" id="GO:0016020">
    <property type="term" value="C:membrane"/>
    <property type="evidence" value="ECO:0007669"/>
    <property type="project" value="UniProtKB-SubCell"/>
</dbReference>
<feature type="transmembrane region" description="Helical" evidence="5">
    <location>
        <begin position="42"/>
        <end position="60"/>
    </location>
</feature>
<evidence type="ECO:0000256" key="2">
    <source>
        <dbReference type="ARBA" id="ARBA00022692"/>
    </source>
</evidence>
<comment type="subcellular location">
    <subcellularLocation>
        <location evidence="1">Membrane</location>
    </subcellularLocation>
</comment>
<keyword evidence="2 5" id="KW-0812">Transmembrane</keyword>
<evidence type="ECO:0000313" key="8">
    <source>
        <dbReference type="WBParaSite" id="ALUE_0000662501-mRNA-1"/>
    </source>
</evidence>
<dbReference type="AlphaFoldDB" id="A0A0M3HUV0"/>
<feature type="transmembrane region" description="Helical" evidence="5">
    <location>
        <begin position="221"/>
        <end position="238"/>
    </location>
</feature>
<protein>
    <submittedName>
        <fullName evidence="8">G_PROTEIN_RECEP_F1_2 domain-containing protein</fullName>
    </submittedName>
</protein>
<dbReference type="Gene3D" id="1.20.1070.10">
    <property type="entry name" value="Rhodopsin 7-helix transmembrane proteins"/>
    <property type="match status" value="1"/>
</dbReference>
<evidence type="ECO:0000256" key="1">
    <source>
        <dbReference type="ARBA" id="ARBA00004370"/>
    </source>
</evidence>
<dbReference type="InterPro" id="IPR017452">
    <property type="entry name" value="GPCR_Rhodpsn_7TM"/>
</dbReference>
<reference evidence="8" key="1">
    <citation type="submission" date="2017-02" db="UniProtKB">
        <authorList>
            <consortium name="WormBaseParasite"/>
        </authorList>
    </citation>
    <scope>IDENTIFICATION</scope>
</reference>
<keyword evidence="4 5" id="KW-0472">Membrane</keyword>
<feature type="domain" description="G-protein coupled receptors family 1 profile" evidence="6">
    <location>
        <begin position="1"/>
        <end position="278"/>
    </location>
</feature>
<keyword evidence="3 5" id="KW-1133">Transmembrane helix</keyword>
<dbReference type="PANTHER" id="PTHR24224">
    <property type="entry name" value="CARDIOACCELERATORY PEPTIDE RECEPTOR-RELATED"/>
    <property type="match status" value="1"/>
</dbReference>
<keyword evidence="7" id="KW-1185">Reference proteome</keyword>
<dbReference type="PROSITE" id="PS50262">
    <property type="entry name" value="G_PROTEIN_RECEP_F1_2"/>
    <property type="match status" value="1"/>
</dbReference>
<dbReference type="Proteomes" id="UP000036681">
    <property type="component" value="Unplaced"/>
</dbReference>
<dbReference type="WBParaSite" id="ALUE_0000662501-mRNA-1">
    <property type="protein sequence ID" value="ALUE_0000662501-mRNA-1"/>
    <property type="gene ID" value="ALUE_0000662501"/>
</dbReference>
<organism evidence="7 8">
    <name type="scientific">Ascaris lumbricoides</name>
    <name type="common">Giant roundworm</name>
    <dbReference type="NCBI Taxonomy" id="6252"/>
    <lineage>
        <taxon>Eukaryota</taxon>
        <taxon>Metazoa</taxon>
        <taxon>Ecdysozoa</taxon>
        <taxon>Nematoda</taxon>
        <taxon>Chromadorea</taxon>
        <taxon>Rhabditida</taxon>
        <taxon>Spirurina</taxon>
        <taxon>Ascaridomorpha</taxon>
        <taxon>Ascaridoidea</taxon>
        <taxon>Ascarididae</taxon>
        <taxon>Ascaris</taxon>
    </lineage>
</organism>
<proteinExistence type="predicted"/>
<dbReference type="SUPFAM" id="SSF81321">
    <property type="entry name" value="Family A G protein-coupled receptor-like"/>
    <property type="match status" value="1"/>
</dbReference>
<dbReference type="InterPro" id="IPR052665">
    <property type="entry name" value="Neuropeptide-GPCR"/>
</dbReference>
<name>A0A0M3HUV0_ASCLU</name>
<sequence>MGILAEEWSGGVNAGITCRDSFPGSSAMCKLTAFATNSTACFVNWVWVIMFVQRLTFVVFPMERVKPSGTFFQLICNTKRALAITAFMATTTQAWSPILMTEITIRDNEGEVEASFCGADSTLVYEQLFKWIAVAESMWTYAIPFFVTVVSDMAVIVLHHSSTKFTLVSREDMRNFPLYVTSSSGTQRNNCASSDCVALKIQSTESIKTCTVRRQRAIRRCLLMATIQLLLNLPNYVLQLVDEFACLRNSETSSVFYVYADAVFYILYLLQFPMLAIYVHLLHQDVHLIRGNELPNRKLLLHTIDRQLNGSRRRSRGASGSGRLTCIRSIANQRECYRIELCICFTLIQWSV</sequence>
<evidence type="ECO:0000313" key="7">
    <source>
        <dbReference type="Proteomes" id="UP000036681"/>
    </source>
</evidence>
<evidence type="ECO:0000256" key="4">
    <source>
        <dbReference type="ARBA" id="ARBA00023136"/>
    </source>
</evidence>